<dbReference type="Gene3D" id="1.10.10.60">
    <property type="entry name" value="Homeodomain-like"/>
    <property type="match status" value="2"/>
</dbReference>
<dbReference type="SMART" id="SM00448">
    <property type="entry name" value="REC"/>
    <property type="match status" value="1"/>
</dbReference>
<dbReference type="GO" id="GO:0000160">
    <property type="term" value="P:phosphorelay signal transduction system"/>
    <property type="evidence" value="ECO:0007669"/>
    <property type="project" value="UniProtKB-KW"/>
</dbReference>
<keyword evidence="7" id="KW-0804">Transcription</keyword>
<proteinExistence type="predicted"/>
<comment type="caution">
    <text evidence="11">The sequence shown here is derived from an EMBL/GenBank/DDBJ whole genome shotgun (WGS) entry which is preliminary data.</text>
</comment>
<feature type="domain" description="HTH araC/xylS-type" evidence="9">
    <location>
        <begin position="427"/>
        <end position="524"/>
    </location>
</feature>
<dbReference type="RefSeq" id="WP_244726802.1">
    <property type="nucleotide sequence ID" value="NZ_JALIRP010000006.1"/>
</dbReference>
<dbReference type="Proteomes" id="UP001139347">
    <property type="component" value="Unassembled WGS sequence"/>
</dbReference>
<name>A0A9X1WWR5_9BACL</name>
<keyword evidence="12" id="KW-1185">Reference proteome</keyword>
<keyword evidence="6" id="KW-0238">DNA-binding</keyword>
<dbReference type="Pfam" id="PF00072">
    <property type="entry name" value="Response_reg"/>
    <property type="match status" value="1"/>
</dbReference>
<evidence type="ECO:0000256" key="6">
    <source>
        <dbReference type="ARBA" id="ARBA00023125"/>
    </source>
</evidence>
<dbReference type="GO" id="GO:0005737">
    <property type="term" value="C:cytoplasm"/>
    <property type="evidence" value="ECO:0007669"/>
    <property type="project" value="UniProtKB-SubCell"/>
</dbReference>
<protein>
    <submittedName>
        <fullName evidence="11">Response regulator transcription factor</fullName>
    </submittedName>
</protein>
<dbReference type="InterPro" id="IPR051552">
    <property type="entry name" value="HptR"/>
</dbReference>
<dbReference type="GO" id="GO:0003700">
    <property type="term" value="F:DNA-binding transcription factor activity"/>
    <property type="evidence" value="ECO:0007669"/>
    <property type="project" value="InterPro"/>
</dbReference>
<keyword evidence="2" id="KW-0963">Cytoplasm</keyword>
<evidence type="ECO:0000259" key="9">
    <source>
        <dbReference type="PROSITE" id="PS01124"/>
    </source>
</evidence>
<dbReference type="InterPro" id="IPR001789">
    <property type="entry name" value="Sig_transdc_resp-reg_receiver"/>
</dbReference>
<dbReference type="PROSITE" id="PS50110">
    <property type="entry name" value="RESPONSE_REGULATORY"/>
    <property type="match status" value="1"/>
</dbReference>
<evidence type="ECO:0000256" key="4">
    <source>
        <dbReference type="ARBA" id="ARBA00023012"/>
    </source>
</evidence>
<dbReference type="PROSITE" id="PS00041">
    <property type="entry name" value="HTH_ARAC_FAMILY_1"/>
    <property type="match status" value="1"/>
</dbReference>
<dbReference type="Pfam" id="PF12833">
    <property type="entry name" value="HTH_18"/>
    <property type="match status" value="1"/>
</dbReference>
<dbReference type="InterPro" id="IPR011006">
    <property type="entry name" value="CheY-like_superfamily"/>
</dbReference>
<dbReference type="AlphaFoldDB" id="A0A9X1WWR5"/>
<dbReference type="SUPFAM" id="SSF46689">
    <property type="entry name" value="Homeodomain-like"/>
    <property type="match status" value="2"/>
</dbReference>
<dbReference type="CDD" id="cd17536">
    <property type="entry name" value="REC_YesN-like"/>
    <property type="match status" value="1"/>
</dbReference>
<evidence type="ECO:0000256" key="5">
    <source>
        <dbReference type="ARBA" id="ARBA00023015"/>
    </source>
</evidence>
<evidence type="ECO:0000259" key="10">
    <source>
        <dbReference type="PROSITE" id="PS50110"/>
    </source>
</evidence>
<evidence type="ECO:0000256" key="8">
    <source>
        <dbReference type="PROSITE-ProRule" id="PRU00169"/>
    </source>
</evidence>
<dbReference type="SMART" id="SM00342">
    <property type="entry name" value="HTH_ARAC"/>
    <property type="match status" value="1"/>
</dbReference>
<sequence length="524" mass="60350">MFKIAIIDDDPQVLHGLKRVIPWDDLEAEWIGDANDGKLGLKLVRIAHPDIVITDIYMPEMSGLEMVEQLRTEGYEGKIIILSGYSDFEYARKALRLHVNDYLSKPVTVQTIKEVLQGVIAQLEEEQTEWIKSVVTGTWSSLPAGFRQRTPVRKTWDRLHHLAIGIEMHRTAGFAAYTNSEWHLMRFAVGNVIREVVDGEWPKSEYIELHSNHSVILLHSAPELPDEMVHEQALRLGERLIACVRTHLKLQIYVGLGALKRDWRDISVSTEEAFLAISFKDTTVFLDRFLYDYNAIRHSENGARLRSSRRLIRPVQFYHQFADYIRNSLEKEACGLVRGYLSNPDHAAYVTASELVLTGTELWVILSYTLYDFGVHLEQLFPEVEVREQLNAITVPDQLAEWLTDKISAIFASRSGNENVRHKRVVEYMIDYIHQHYSENVTVSDLANQVYISRNYLSQIFKNATGETFNSYVTRVRMENAKSLILEGKYLIYEIADKVGYKNIPYFSTLFKKYTGLNPSELAK</sequence>
<comment type="subcellular location">
    <subcellularLocation>
        <location evidence="1">Cytoplasm</location>
    </subcellularLocation>
</comment>
<feature type="modified residue" description="4-aspartylphosphate" evidence="8">
    <location>
        <position position="55"/>
    </location>
</feature>
<reference evidence="11" key="1">
    <citation type="submission" date="2022-04" db="EMBL/GenBank/DDBJ databases">
        <title>Paenibacillus mangrovi sp. nov., a novel endophytic bacterium isolated from bark of Kandelia candel.</title>
        <authorList>
            <person name="Tuo L."/>
        </authorList>
    </citation>
    <scope>NUCLEOTIDE SEQUENCE</scope>
    <source>
        <strain evidence="11">KQZ6P-2</strain>
    </source>
</reference>
<accession>A0A9X1WWR5</accession>
<dbReference type="InterPro" id="IPR009057">
    <property type="entry name" value="Homeodomain-like_sf"/>
</dbReference>
<gene>
    <name evidence="11" type="ORF">MUG84_17010</name>
</gene>
<evidence type="ECO:0000256" key="1">
    <source>
        <dbReference type="ARBA" id="ARBA00004496"/>
    </source>
</evidence>
<keyword evidence="5" id="KW-0805">Transcription regulation</keyword>
<dbReference type="PANTHER" id="PTHR42713">
    <property type="entry name" value="HISTIDINE KINASE-RELATED"/>
    <property type="match status" value="1"/>
</dbReference>
<evidence type="ECO:0000256" key="3">
    <source>
        <dbReference type="ARBA" id="ARBA00022553"/>
    </source>
</evidence>
<keyword evidence="4" id="KW-0902">Two-component regulatory system</keyword>
<evidence type="ECO:0000256" key="2">
    <source>
        <dbReference type="ARBA" id="ARBA00022490"/>
    </source>
</evidence>
<dbReference type="InterPro" id="IPR018062">
    <property type="entry name" value="HTH_AraC-typ_CS"/>
</dbReference>
<organism evidence="11 12">
    <name type="scientific">Paenibacillus mangrovi</name>
    <dbReference type="NCBI Taxonomy" id="2931978"/>
    <lineage>
        <taxon>Bacteria</taxon>
        <taxon>Bacillati</taxon>
        <taxon>Bacillota</taxon>
        <taxon>Bacilli</taxon>
        <taxon>Bacillales</taxon>
        <taxon>Paenibacillaceae</taxon>
        <taxon>Paenibacillus</taxon>
    </lineage>
</organism>
<dbReference type="PROSITE" id="PS01124">
    <property type="entry name" value="HTH_ARAC_FAMILY_2"/>
    <property type="match status" value="1"/>
</dbReference>
<dbReference type="SUPFAM" id="SSF52172">
    <property type="entry name" value="CheY-like"/>
    <property type="match status" value="1"/>
</dbReference>
<evidence type="ECO:0000313" key="12">
    <source>
        <dbReference type="Proteomes" id="UP001139347"/>
    </source>
</evidence>
<evidence type="ECO:0000256" key="7">
    <source>
        <dbReference type="ARBA" id="ARBA00023163"/>
    </source>
</evidence>
<keyword evidence="3 8" id="KW-0597">Phosphoprotein</keyword>
<feature type="domain" description="Response regulatory" evidence="10">
    <location>
        <begin position="3"/>
        <end position="120"/>
    </location>
</feature>
<evidence type="ECO:0000313" key="11">
    <source>
        <dbReference type="EMBL" id="MCJ8013429.1"/>
    </source>
</evidence>
<dbReference type="GO" id="GO:0043565">
    <property type="term" value="F:sequence-specific DNA binding"/>
    <property type="evidence" value="ECO:0007669"/>
    <property type="project" value="InterPro"/>
</dbReference>
<dbReference type="EMBL" id="JALIRP010000006">
    <property type="protein sequence ID" value="MCJ8013429.1"/>
    <property type="molecule type" value="Genomic_DNA"/>
</dbReference>
<dbReference type="InterPro" id="IPR018060">
    <property type="entry name" value="HTH_AraC"/>
</dbReference>
<dbReference type="Gene3D" id="3.40.50.2300">
    <property type="match status" value="1"/>
</dbReference>
<dbReference type="PANTHER" id="PTHR42713:SF3">
    <property type="entry name" value="TRANSCRIPTIONAL REGULATORY PROTEIN HPTR"/>
    <property type="match status" value="1"/>
</dbReference>